<name>B9L224_THERP</name>
<accession>B9L224</accession>
<dbReference type="GO" id="GO:0032955">
    <property type="term" value="P:regulation of division septum assembly"/>
    <property type="evidence" value="ECO:0007669"/>
    <property type="project" value="InterPro"/>
</dbReference>
<dbReference type="EMBL" id="CP001275">
    <property type="protein sequence ID" value="ACM05609.1"/>
    <property type="molecule type" value="Genomic_DNA"/>
</dbReference>
<dbReference type="Pfam" id="PF03776">
    <property type="entry name" value="MinE"/>
    <property type="match status" value="1"/>
</dbReference>
<dbReference type="STRING" id="309801.trd_1924"/>
<dbReference type="GO" id="GO:0051301">
    <property type="term" value="P:cell division"/>
    <property type="evidence" value="ECO:0007669"/>
    <property type="project" value="UniProtKB-KW"/>
</dbReference>
<evidence type="ECO:0000313" key="4">
    <source>
        <dbReference type="EMBL" id="ACM05609.1"/>
    </source>
</evidence>
<dbReference type="InterPro" id="IPR005527">
    <property type="entry name" value="MinE"/>
</dbReference>
<dbReference type="Gene3D" id="3.30.1070.10">
    <property type="entry name" value="Cell division topological specificity factor MinE"/>
    <property type="match status" value="1"/>
</dbReference>
<dbReference type="AlphaFoldDB" id="B9L224"/>
<dbReference type="RefSeq" id="WP_015922866.1">
    <property type="nucleotide sequence ID" value="NC_011959.1"/>
</dbReference>
<protein>
    <recommendedName>
        <fullName evidence="2">Cell division topological specificity factor</fullName>
    </recommendedName>
</protein>
<dbReference type="SUPFAM" id="SSF55229">
    <property type="entry name" value="Cell division protein MinE topological specificity domain"/>
    <property type="match status" value="1"/>
</dbReference>
<dbReference type="HOGENOM" id="CLU_137929_1_1_0"/>
<comment type="function">
    <text evidence="3">Prevents the cell division inhibition by proteins MinC and MinD at internal division sites while permitting inhibition at polar sites. This ensures cell division at the proper site by restricting the formation of a division septum at the midpoint of the long axis of the cell.</text>
</comment>
<comment type="similarity">
    <text evidence="1">Belongs to the MinE family.</text>
</comment>
<dbReference type="NCBIfam" id="TIGR01215">
    <property type="entry name" value="minE"/>
    <property type="match status" value="1"/>
</dbReference>
<evidence type="ECO:0000313" key="5">
    <source>
        <dbReference type="Proteomes" id="UP000000447"/>
    </source>
</evidence>
<dbReference type="Proteomes" id="UP000000447">
    <property type="component" value="Chromosome"/>
</dbReference>
<dbReference type="KEGG" id="tro:trd_1924"/>
<dbReference type="InterPro" id="IPR036707">
    <property type="entry name" value="MinE_sf"/>
</dbReference>
<reference evidence="4 5" key="1">
    <citation type="journal article" date="2009" name="PLoS ONE">
        <title>Complete genome sequence of the aerobic CO-oxidizing thermophile Thermomicrobium roseum.</title>
        <authorList>
            <person name="Wu D."/>
            <person name="Raymond J."/>
            <person name="Wu M."/>
            <person name="Chatterji S."/>
            <person name="Ren Q."/>
            <person name="Graham J.E."/>
            <person name="Bryant D.A."/>
            <person name="Robb F."/>
            <person name="Colman A."/>
            <person name="Tallon L.J."/>
            <person name="Badger J.H."/>
            <person name="Madupu R."/>
            <person name="Ward N.L."/>
            <person name="Eisen J.A."/>
        </authorList>
    </citation>
    <scope>NUCLEOTIDE SEQUENCE [LARGE SCALE GENOMIC DNA]</scope>
    <source>
        <strain evidence="5">ATCC 27502 / DSM 5159 / P-2</strain>
    </source>
</reference>
<keyword evidence="5" id="KW-1185">Reference proteome</keyword>
<dbReference type="eggNOG" id="COG0851">
    <property type="taxonomic scope" value="Bacteria"/>
</dbReference>
<keyword evidence="4" id="KW-0132">Cell division</keyword>
<keyword evidence="4" id="KW-0131">Cell cycle</keyword>
<gene>
    <name evidence="4" type="ordered locus">trd_1924</name>
</gene>
<proteinExistence type="inferred from homology"/>
<evidence type="ECO:0000256" key="3">
    <source>
        <dbReference type="ARBA" id="ARBA00025265"/>
    </source>
</evidence>
<evidence type="ECO:0000256" key="2">
    <source>
        <dbReference type="ARBA" id="ARBA00020112"/>
    </source>
</evidence>
<evidence type="ECO:0000256" key="1">
    <source>
        <dbReference type="ARBA" id="ARBA00008168"/>
    </source>
</evidence>
<organism evidence="4 5">
    <name type="scientific">Thermomicrobium roseum (strain ATCC 27502 / DSM 5159 / P-2)</name>
    <dbReference type="NCBI Taxonomy" id="309801"/>
    <lineage>
        <taxon>Bacteria</taxon>
        <taxon>Pseudomonadati</taxon>
        <taxon>Thermomicrobiota</taxon>
        <taxon>Thermomicrobia</taxon>
        <taxon>Thermomicrobiales</taxon>
        <taxon>Thermomicrobiaceae</taxon>
        <taxon>Thermomicrobium</taxon>
    </lineage>
</organism>
<dbReference type="OrthoDB" id="9796578at2"/>
<sequence length="96" mass="10606">MGWLDALFGRSTSRTPRGSAQIAKQRLVEVLVYDHVKLTPDVLEAIRREMCEILSRHLEIEPQGIEITIVRGEGGDRLVANVPVRRAGTGSRGATQ</sequence>